<dbReference type="PANTHER" id="PTHR13593">
    <property type="match status" value="1"/>
</dbReference>
<dbReference type="Proteomes" id="UP001189429">
    <property type="component" value="Unassembled WGS sequence"/>
</dbReference>
<feature type="chain" id="PRO_5046885153" description="Phosphatidylinositol-specific phospholipase C X domain-containing protein" evidence="2">
    <location>
        <begin position="29"/>
        <end position="485"/>
    </location>
</feature>
<sequence length="485" mass="52090">MAKTRAPTGAAQTGLVALAAAAVLPAAAQVSMLYPGNLWSMVADPSGQLSGCCGAHAGDGICQDGTAASGLTRCCGHANGTCNAFCCACTHGCKHFEDYTVEPEWEVIDGSLLDLPLNEFPMILAHDAGTGYENNNFCNNFNPIGNYAVCQRGNFTEQLNCGARAFDIRPYKKSDGSMCMHHGGTVFDVLLQDALEEVLDWLESHPDELVILFVQFVSGDTQALINEAVIESNELVKEMGFVRMSMKASFMRDMTVRTALEKGRIGTGGAGFFVYELGDDGYDPSLTCFSGWGESCIGTQAQRQGRYTAMHEYLGGQFNGDQFPLAGGLLWNTQAHWQYDAASIAAGLSRFSCILAEEASANVNALLASGIANGDYSKMNLVQMDYVCDSGKDAFKAMRSFARAYADEKSSLQQKYEMPHDAWRARPCYARGVAILAAGAVAVSTVVVGMRLAFGRFLSLGTCRGEAQRAPPEDKAALLERHGSQ</sequence>
<evidence type="ECO:0000256" key="1">
    <source>
        <dbReference type="SAM" id="Phobius"/>
    </source>
</evidence>
<protein>
    <recommendedName>
        <fullName evidence="5">Phosphatidylinositol-specific phospholipase C X domain-containing protein</fullName>
    </recommendedName>
</protein>
<proteinExistence type="predicted"/>
<organism evidence="3 4">
    <name type="scientific">Prorocentrum cordatum</name>
    <dbReference type="NCBI Taxonomy" id="2364126"/>
    <lineage>
        <taxon>Eukaryota</taxon>
        <taxon>Sar</taxon>
        <taxon>Alveolata</taxon>
        <taxon>Dinophyceae</taxon>
        <taxon>Prorocentrales</taxon>
        <taxon>Prorocentraceae</taxon>
        <taxon>Prorocentrum</taxon>
    </lineage>
</organism>
<name>A0ABN9X6H5_9DINO</name>
<keyword evidence="4" id="KW-1185">Reference proteome</keyword>
<keyword evidence="1" id="KW-1133">Transmembrane helix</keyword>
<keyword evidence="2" id="KW-0732">Signal</keyword>
<evidence type="ECO:0000313" key="3">
    <source>
        <dbReference type="EMBL" id="CAK0893731.1"/>
    </source>
</evidence>
<evidence type="ECO:0000256" key="2">
    <source>
        <dbReference type="SAM" id="SignalP"/>
    </source>
</evidence>
<accession>A0ABN9X6H5</accession>
<dbReference type="Gene3D" id="3.20.20.190">
    <property type="entry name" value="Phosphatidylinositol (PI) phosphodiesterase"/>
    <property type="match status" value="1"/>
</dbReference>
<dbReference type="PANTHER" id="PTHR13593:SF113">
    <property type="entry name" value="SI:DKEY-266F7.9"/>
    <property type="match status" value="1"/>
</dbReference>
<evidence type="ECO:0008006" key="5">
    <source>
        <dbReference type="Google" id="ProtNLM"/>
    </source>
</evidence>
<dbReference type="PROSITE" id="PS50007">
    <property type="entry name" value="PIPLC_X_DOMAIN"/>
    <property type="match status" value="1"/>
</dbReference>
<reference evidence="3" key="1">
    <citation type="submission" date="2023-10" db="EMBL/GenBank/DDBJ databases">
        <authorList>
            <person name="Chen Y."/>
            <person name="Shah S."/>
            <person name="Dougan E. K."/>
            <person name="Thang M."/>
            <person name="Chan C."/>
        </authorList>
    </citation>
    <scope>NUCLEOTIDE SEQUENCE [LARGE SCALE GENOMIC DNA]</scope>
</reference>
<keyword evidence="1" id="KW-0472">Membrane</keyword>
<dbReference type="SUPFAM" id="SSF51695">
    <property type="entry name" value="PLC-like phosphodiesterases"/>
    <property type="match status" value="1"/>
</dbReference>
<dbReference type="InterPro" id="IPR051057">
    <property type="entry name" value="PI-PLC_domain"/>
</dbReference>
<gene>
    <name evidence="3" type="ORF">PCOR1329_LOCUS72988</name>
</gene>
<keyword evidence="1" id="KW-0812">Transmembrane</keyword>
<dbReference type="Pfam" id="PF26146">
    <property type="entry name" value="PI-PLC_X"/>
    <property type="match status" value="1"/>
</dbReference>
<feature type="signal peptide" evidence="2">
    <location>
        <begin position="1"/>
        <end position="28"/>
    </location>
</feature>
<dbReference type="CDD" id="cd08557">
    <property type="entry name" value="PI-PLCc_bacteria_like"/>
    <property type="match status" value="1"/>
</dbReference>
<dbReference type="InterPro" id="IPR017946">
    <property type="entry name" value="PLC-like_Pdiesterase_TIM-brl"/>
</dbReference>
<comment type="caution">
    <text evidence="3">The sequence shown here is derived from an EMBL/GenBank/DDBJ whole genome shotgun (WGS) entry which is preliminary data.</text>
</comment>
<feature type="transmembrane region" description="Helical" evidence="1">
    <location>
        <begin position="433"/>
        <end position="454"/>
    </location>
</feature>
<evidence type="ECO:0000313" key="4">
    <source>
        <dbReference type="Proteomes" id="UP001189429"/>
    </source>
</evidence>
<dbReference type="EMBL" id="CAUYUJ010019797">
    <property type="protein sequence ID" value="CAK0893731.1"/>
    <property type="molecule type" value="Genomic_DNA"/>
</dbReference>